<organism evidence="1 2">
    <name type="scientific">Candidatus Nephthysia bennettiae</name>
    <dbReference type="NCBI Taxonomy" id="3127016"/>
    <lineage>
        <taxon>Bacteria</taxon>
        <taxon>Bacillati</taxon>
        <taxon>Candidatus Dormiibacterota</taxon>
        <taxon>Candidatus Dormibacteria</taxon>
        <taxon>Candidatus Dormibacterales</taxon>
        <taxon>Candidatus Dormibacteraceae</taxon>
        <taxon>Candidatus Nephthysia</taxon>
    </lineage>
</organism>
<evidence type="ECO:0000313" key="2">
    <source>
        <dbReference type="Proteomes" id="UP000612893"/>
    </source>
</evidence>
<evidence type="ECO:0000313" key="1">
    <source>
        <dbReference type="EMBL" id="MBJ7600197.1"/>
    </source>
</evidence>
<gene>
    <name evidence="1" type="ORF">JF922_19255</name>
</gene>
<dbReference type="GO" id="GO:0016773">
    <property type="term" value="F:phosphotransferase activity, alcohol group as acceptor"/>
    <property type="evidence" value="ECO:0007669"/>
    <property type="project" value="InterPro"/>
</dbReference>
<reference evidence="1" key="1">
    <citation type="submission" date="2020-10" db="EMBL/GenBank/DDBJ databases">
        <title>Ca. Dormibacterota MAGs.</title>
        <authorList>
            <person name="Montgomery K."/>
        </authorList>
    </citation>
    <scope>NUCLEOTIDE SEQUENCE [LARGE SCALE GENOMIC DNA]</scope>
    <source>
        <strain evidence="1">SC8812_S17_10</strain>
    </source>
</reference>
<name>A0A934KAI2_9BACT</name>
<dbReference type="Gene3D" id="1.10.510.10">
    <property type="entry name" value="Transferase(Phosphotransferase) domain 1"/>
    <property type="match status" value="1"/>
</dbReference>
<dbReference type="InterPro" id="IPR006748">
    <property type="entry name" value="NH2Glyco/OHUrea_AB-resist_kin"/>
</dbReference>
<dbReference type="InterPro" id="IPR011009">
    <property type="entry name" value="Kinase-like_dom_sf"/>
</dbReference>
<dbReference type="AlphaFoldDB" id="A0A934KAI2"/>
<sequence>MPQTAASSVLLCTDLHAGNVLTAEREPWLVIDPKPFIGDPAYDAVQHMLNCDERLATDPAGLSQRMADLLGADSERVRSWLFARCAQESLHDLTLREPARRLAP</sequence>
<dbReference type="SUPFAM" id="SSF56112">
    <property type="entry name" value="Protein kinase-like (PK-like)"/>
    <property type="match status" value="1"/>
</dbReference>
<dbReference type="Proteomes" id="UP000612893">
    <property type="component" value="Unassembled WGS sequence"/>
</dbReference>
<comment type="caution">
    <text evidence="1">The sequence shown here is derived from an EMBL/GenBank/DDBJ whole genome shotgun (WGS) entry which is preliminary data.</text>
</comment>
<keyword evidence="2" id="KW-1185">Reference proteome</keyword>
<accession>A0A934KAI2</accession>
<dbReference type="GO" id="GO:0019748">
    <property type="term" value="P:secondary metabolic process"/>
    <property type="evidence" value="ECO:0007669"/>
    <property type="project" value="InterPro"/>
</dbReference>
<protein>
    <submittedName>
        <fullName evidence="1">Uncharacterized protein</fullName>
    </submittedName>
</protein>
<dbReference type="Pfam" id="PF04655">
    <property type="entry name" value="APH_6_hur"/>
    <property type="match status" value="1"/>
</dbReference>
<proteinExistence type="predicted"/>
<dbReference type="EMBL" id="JAEKNR010000191">
    <property type="protein sequence ID" value="MBJ7600197.1"/>
    <property type="molecule type" value="Genomic_DNA"/>
</dbReference>